<dbReference type="RefSeq" id="WP_014436340.1">
    <property type="nucleotide sequence ID" value="NC_017080.1"/>
</dbReference>
<evidence type="ECO:0000256" key="1">
    <source>
        <dbReference type="SAM" id="SignalP"/>
    </source>
</evidence>
<keyword evidence="1" id="KW-0732">Signal</keyword>
<keyword evidence="3" id="KW-1185">Reference proteome</keyword>
<dbReference type="KEGG" id="phm:PSMK_09620"/>
<dbReference type="OrthoDB" id="7783360at2"/>
<evidence type="ECO:0000313" key="2">
    <source>
        <dbReference type="EMBL" id="BAM03121.1"/>
    </source>
</evidence>
<dbReference type="HOGENOM" id="CLU_018941_1_0_0"/>
<feature type="signal peptide" evidence="1">
    <location>
        <begin position="1"/>
        <end position="23"/>
    </location>
</feature>
<name>I0ICY3_PHYMF</name>
<accession>I0ICY3</accession>
<feature type="chain" id="PRO_5003629129" evidence="1">
    <location>
        <begin position="24"/>
        <end position="551"/>
    </location>
</feature>
<evidence type="ECO:0000313" key="3">
    <source>
        <dbReference type="Proteomes" id="UP000007881"/>
    </source>
</evidence>
<organism evidence="2 3">
    <name type="scientific">Phycisphaera mikurensis (strain NBRC 102666 / KCTC 22515 / FYK2301M01)</name>
    <dbReference type="NCBI Taxonomy" id="1142394"/>
    <lineage>
        <taxon>Bacteria</taxon>
        <taxon>Pseudomonadati</taxon>
        <taxon>Planctomycetota</taxon>
        <taxon>Phycisphaerae</taxon>
        <taxon>Phycisphaerales</taxon>
        <taxon>Phycisphaeraceae</taxon>
        <taxon>Phycisphaera</taxon>
    </lineage>
</organism>
<gene>
    <name evidence="2" type="ordered locus">PSMK_09620</name>
</gene>
<dbReference type="EMBL" id="AP012338">
    <property type="protein sequence ID" value="BAM03121.1"/>
    <property type="molecule type" value="Genomic_DNA"/>
</dbReference>
<protein>
    <submittedName>
        <fullName evidence="2">Uncharacterized protein</fullName>
    </submittedName>
</protein>
<dbReference type="STRING" id="1142394.PSMK_09620"/>
<reference evidence="2 3" key="1">
    <citation type="submission" date="2012-02" db="EMBL/GenBank/DDBJ databases">
        <title>Complete genome sequence of Phycisphaera mikurensis NBRC 102666.</title>
        <authorList>
            <person name="Ankai A."/>
            <person name="Hosoyama A."/>
            <person name="Terui Y."/>
            <person name="Sekine M."/>
            <person name="Fukai R."/>
            <person name="Kato Y."/>
            <person name="Nakamura S."/>
            <person name="Yamada-Narita S."/>
            <person name="Kawakoshi A."/>
            <person name="Fukunaga Y."/>
            <person name="Yamazaki S."/>
            <person name="Fujita N."/>
        </authorList>
    </citation>
    <scope>NUCLEOTIDE SEQUENCE [LARGE SCALE GENOMIC DNA]</scope>
    <source>
        <strain evidence="3">NBRC 102666 / KCTC 22515 / FYK2301M01</strain>
    </source>
</reference>
<sequence>MRHPLLRFACLLVASLGARSASAAPADFARVGPGLGGLNYYMSYSPFNDLVKTARWLNVAGWDERGYPTGAVAGKTVNARIGVDAGDTFPAGEYVLTWRGGGEARLDRPHAAELVHDETDDGVHRRVYRVPQVESYGFEIEIDAFPVSDLHLYLPGTETLKSRWNPAYLAVIEPFRGSHLRFMDLGLTNHSEQRDWADRTPADWPTYVQTLTRSDAKTPVKGGAAWEAMVELCNQTGNDLWLCVPHLATDDYVRNLAALVRTGVDPATGEQTGEPLEEGLRVWVEYSNEVWNWQFQQTKWVDQNVPGERVEDKYMAKALNVFRIFEREFGGTDRLVRVVGTHTNHGKGWKTRKRFEAAEPGRDFDVLAITTYFSHGMEEWAMERWPVTPEAFMDELELRLGSGPFRKDEFLPDNHAPAHQYELAAKAGVPVVSYEGNSHLIASKRVLPPEPELNGQGKPKKVPIYDLKPAFVDFLFEVERTPRFAGLYERWLERHEASGLASNTPFVLVHNWNRNGQWGHMEHLGQPLDEAVKYRMLIEHYGLTPPAAEPR</sequence>
<dbReference type="Proteomes" id="UP000007881">
    <property type="component" value="Chromosome"/>
</dbReference>
<dbReference type="AlphaFoldDB" id="I0ICY3"/>
<dbReference type="eggNOG" id="COG1028">
    <property type="taxonomic scope" value="Bacteria"/>
</dbReference>
<proteinExistence type="predicted"/>